<keyword evidence="5" id="KW-0808">Transferase</keyword>
<dbReference type="GO" id="GO:0008033">
    <property type="term" value="P:tRNA processing"/>
    <property type="evidence" value="ECO:0007669"/>
    <property type="project" value="UniProtKB-KW"/>
</dbReference>
<comment type="similarity">
    <text evidence="2">Belongs to the SUA5 family.</text>
</comment>
<keyword evidence="9" id="KW-0067">ATP-binding</keyword>
<accession>A0A6I6CDN4</accession>
<evidence type="ECO:0000259" key="12">
    <source>
        <dbReference type="PROSITE" id="PS51163"/>
    </source>
</evidence>
<dbReference type="PANTHER" id="PTHR17490:SF16">
    <property type="entry name" value="THREONYLCARBAMOYL-AMP SYNTHASE"/>
    <property type="match status" value="1"/>
</dbReference>
<evidence type="ECO:0000256" key="3">
    <source>
        <dbReference type="ARBA" id="ARBA00012584"/>
    </source>
</evidence>
<dbReference type="Proteomes" id="UP000424468">
    <property type="component" value="Chromosome"/>
</dbReference>
<evidence type="ECO:0000256" key="1">
    <source>
        <dbReference type="ARBA" id="ARBA00004496"/>
    </source>
</evidence>
<keyword evidence="6" id="KW-0819">tRNA processing</keyword>
<sequence>MLLSPLQKELAIKLLKSNEIIILPTDTIYGLSALVSEENRIKINKKKNSSLDKPLIILVSSLDQASKFIDLNEEIIKVLKDDQPTTAIFKKEFANETYAIRLVKRKDICEIIENVGPIFSTSVNISNEKFLSNQTELENFIGKKNCFYTDFLDAKPSKILDFTSKSIKR</sequence>
<dbReference type="GO" id="GO:0005737">
    <property type="term" value="C:cytoplasm"/>
    <property type="evidence" value="ECO:0007669"/>
    <property type="project" value="UniProtKB-SubCell"/>
</dbReference>
<dbReference type="PROSITE" id="PS51163">
    <property type="entry name" value="YRDC"/>
    <property type="match status" value="1"/>
</dbReference>
<dbReference type="InterPro" id="IPR006070">
    <property type="entry name" value="Sua5-like_dom"/>
</dbReference>
<dbReference type="GO" id="GO:0061710">
    <property type="term" value="F:L-threonylcarbamoyladenylate synthase"/>
    <property type="evidence" value="ECO:0007669"/>
    <property type="project" value="UniProtKB-EC"/>
</dbReference>
<comment type="catalytic activity">
    <reaction evidence="11">
        <text>L-threonine + hydrogencarbonate + ATP = L-threonylcarbamoyladenylate + diphosphate + H2O</text>
        <dbReference type="Rhea" id="RHEA:36407"/>
        <dbReference type="ChEBI" id="CHEBI:15377"/>
        <dbReference type="ChEBI" id="CHEBI:17544"/>
        <dbReference type="ChEBI" id="CHEBI:30616"/>
        <dbReference type="ChEBI" id="CHEBI:33019"/>
        <dbReference type="ChEBI" id="CHEBI:57926"/>
        <dbReference type="ChEBI" id="CHEBI:73682"/>
        <dbReference type="EC" id="2.7.7.87"/>
    </reaction>
</comment>
<keyword evidence="4" id="KW-0963">Cytoplasm</keyword>
<dbReference type="Gene3D" id="3.90.870.10">
    <property type="entry name" value="DHBP synthase"/>
    <property type="match status" value="1"/>
</dbReference>
<evidence type="ECO:0000313" key="13">
    <source>
        <dbReference type="EMBL" id="QGS52418.1"/>
    </source>
</evidence>
<gene>
    <name evidence="13" type="primary">tsaC</name>
    <name evidence="13" type="ORF">STABA_v1c10700</name>
</gene>
<dbReference type="PANTHER" id="PTHR17490">
    <property type="entry name" value="SUA5"/>
    <property type="match status" value="1"/>
</dbReference>
<keyword evidence="8" id="KW-0547">Nucleotide-binding</keyword>
<name>A0A6I6CDN4_9MOLU</name>
<evidence type="ECO:0000256" key="9">
    <source>
        <dbReference type="ARBA" id="ARBA00022840"/>
    </source>
</evidence>
<dbReference type="EMBL" id="CP046276">
    <property type="protein sequence ID" value="QGS52418.1"/>
    <property type="molecule type" value="Genomic_DNA"/>
</dbReference>
<evidence type="ECO:0000256" key="5">
    <source>
        <dbReference type="ARBA" id="ARBA00022679"/>
    </source>
</evidence>
<comment type="subcellular location">
    <subcellularLocation>
        <location evidence="1">Cytoplasm</location>
    </subcellularLocation>
</comment>
<dbReference type="InterPro" id="IPR017945">
    <property type="entry name" value="DHBP_synth_RibB-like_a/b_dom"/>
</dbReference>
<keyword evidence="7" id="KW-0548">Nucleotidyltransferase</keyword>
<dbReference type="InterPro" id="IPR050156">
    <property type="entry name" value="TC-AMP_synthase_SUA5"/>
</dbReference>
<evidence type="ECO:0000256" key="10">
    <source>
        <dbReference type="ARBA" id="ARBA00029774"/>
    </source>
</evidence>
<evidence type="ECO:0000256" key="11">
    <source>
        <dbReference type="ARBA" id="ARBA00048366"/>
    </source>
</evidence>
<dbReference type="GO" id="GO:0000049">
    <property type="term" value="F:tRNA binding"/>
    <property type="evidence" value="ECO:0007669"/>
    <property type="project" value="TreeGrafter"/>
</dbReference>
<dbReference type="AlphaFoldDB" id="A0A6I6CDN4"/>
<protein>
    <recommendedName>
        <fullName evidence="10">L-threonylcarbamoyladenylate synthase</fullName>
        <ecNumber evidence="3">2.7.7.87</ecNumber>
    </recommendedName>
    <alternativeName>
        <fullName evidence="10">L-threonylcarbamoyladenylate synthase</fullName>
    </alternativeName>
</protein>
<dbReference type="Pfam" id="PF01300">
    <property type="entry name" value="Sua5_yciO_yrdC"/>
    <property type="match status" value="1"/>
</dbReference>
<reference evidence="13 14" key="1">
    <citation type="submission" date="2019-11" db="EMBL/GenBank/DDBJ databases">
        <title>Complete genome sequence of Spiroplasma tabanidicola TAUS-1 (DSM 22603).</title>
        <authorList>
            <person name="Huang C.-T."/>
            <person name="Lin Y.-C."/>
            <person name="Kuo C.-H."/>
        </authorList>
    </citation>
    <scope>NUCLEOTIDE SEQUENCE [LARGE SCALE GENOMIC DNA]</scope>
    <source>
        <strain evidence="13 14">TAUS-1</strain>
    </source>
</reference>
<evidence type="ECO:0000256" key="7">
    <source>
        <dbReference type="ARBA" id="ARBA00022695"/>
    </source>
</evidence>
<evidence type="ECO:0000256" key="8">
    <source>
        <dbReference type="ARBA" id="ARBA00022741"/>
    </source>
</evidence>
<evidence type="ECO:0000256" key="4">
    <source>
        <dbReference type="ARBA" id="ARBA00022490"/>
    </source>
</evidence>
<proteinExistence type="inferred from homology"/>
<dbReference type="GO" id="GO:0006450">
    <property type="term" value="P:regulation of translational fidelity"/>
    <property type="evidence" value="ECO:0007669"/>
    <property type="project" value="TreeGrafter"/>
</dbReference>
<dbReference type="GO" id="GO:0005524">
    <property type="term" value="F:ATP binding"/>
    <property type="evidence" value="ECO:0007669"/>
    <property type="project" value="UniProtKB-KW"/>
</dbReference>
<dbReference type="EC" id="2.7.7.87" evidence="3"/>
<dbReference type="SUPFAM" id="SSF55821">
    <property type="entry name" value="YrdC/RibB"/>
    <property type="match status" value="1"/>
</dbReference>
<feature type="domain" description="YrdC-like" evidence="12">
    <location>
        <begin position="5"/>
        <end position="169"/>
    </location>
</feature>
<evidence type="ECO:0000256" key="6">
    <source>
        <dbReference type="ARBA" id="ARBA00022694"/>
    </source>
</evidence>
<evidence type="ECO:0000256" key="2">
    <source>
        <dbReference type="ARBA" id="ARBA00007663"/>
    </source>
</evidence>
<organism evidence="13 14">
    <name type="scientific">Spiroplasma tabanidicola</name>
    <dbReference type="NCBI Taxonomy" id="324079"/>
    <lineage>
        <taxon>Bacteria</taxon>
        <taxon>Bacillati</taxon>
        <taxon>Mycoplasmatota</taxon>
        <taxon>Mollicutes</taxon>
        <taxon>Entomoplasmatales</taxon>
        <taxon>Spiroplasmataceae</taxon>
        <taxon>Spiroplasma</taxon>
    </lineage>
</organism>
<dbReference type="KEGG" id="stab:STABA_v1c10700"/>
<keyword evidence="14" id="KW-1185">Reference proteome</keyword>
<evidence type="ECO:0000313" key="14">
    <source>
        <dbReference type="Proteomes" id="UP000424468"/>
    </source>
</evidence>
<dbReference type="GO" id="GO:0003725">
    <property type="term" value="F:double-stranded RNA binding"/>
    <property type="evidence" value="ECO:0007669"/>
    <property type="project" value="InterPro"/>
</dbReference>
<dbReference type="RefSeq" id="WP_156007382.1">
    <property type="nucleotide sequence ID" value="NZ_CP046276.1"/>
</dbReference>
<dbReference type="OrthoDB" id="398568at2"/>